<evidence type="ECO:0000256" key="7">
    <source>
        <dbReference type="ARBA" id="ARBA00023065"/>
    </source>
</evidence>
<accession>A0A1G6J8M1</accession>
<evidence type="ECO:0000256" key="1">
    <source>
        <dbReference type="ARBA" id="ARBA00004651"/>
    </source>
</evidence>
<feature type="transmembrane region" description="Helical" evidence="9">
    <location>
        <begin position="70"/>
        <end position="91"/>
    </location>
</feature>
<dbReference type="GO" id="GO:0008324">
    <property type="term" value="F:monoatomic cation transmembrane transporter activity"/>
    <property type="evidence" value="ECO:0007669"/>
    <property type="project" value="InterPro"/>
</dbReference>
<keyword evidence="6 9" id="KW-1133">Transmembrane helix</keyword>
<evidence type="ECO:0000256" key="9">
    <source>
        <dbReference type="SAM" id="Phobius"/>
    </source>
</evidence>
<comment type="subcellular location">
    <subcellularLocation>
        <location evidence="1">Cell membrane</location>
        <topology evidence="1">Multi-pass membrane protein</topology>
    </subcellularLocation>
</comment>
<dbReference type="PANTHER" id="PTHR32024:SF2">
    <property type="entry name" value="TRK SYSTEM POTASSIUM UPTAKE PROTEIN TRKG-RELATED"/>
    <property type="match status" value="1"/>
</dbReference>
<reference evidence="11" key="1">
    <citation type="submission" date="2016-10" db="EMBL/GenBank/DDBJ databases">
        <authorList>
            <person name="Varghese N."/>
            <person name="Submissions S."/>
        </authorList>
    </citation>
    <scope>NUCLEOTIDE SEQUENCE [LARGE SCALE GENOMIC DNA]</scope>
    <source>
        <strain evidence="11">DSM 11005</strain>
    </source>
</reference>
<protein>
    <submittedName>
        <fullName evidence="10">Trk system potassium uptake protein TrkH</fullName>
    </submittedName>
</protein>
<evidence type="ECO:0000256" key="4">
    <source>
        <dbReference type="ARBA" id="ARBA00022475"/>
    </source>
</evidence>
<dbReference type="Proteomes" id="UP000198943">
    <property type="component" value="Unassembled WGS sequence"/>
</dbReference>
<evidence type="ECO:0000313" key="10">
    <source>
        <dbReference type="EMBL" id="SDC15021.1"/>
    </source>
</evidence>
<name>A0A1G6J8M1_9FIRM</name>
<keyword evidence="8 9" id="KW-0472">Membrane</keyword>
<keyword evidence="5 9" id="KW-0812">Transmembrane</keyword>
<evidence type="ECO:0000256" key="2">
    <source>
        <dbReference type="ARBA" id="ARBA00009137"/>
    </source>
</evidence>
<feature type="transmembrane region" description="Helical" evidence="9">
    <location>
        <begin position="331"/>
        <end position="350"/>
    </location>
</feature>
<keyword evidence="7" id="KW-0406">Ion transport</keyword>
<keyword evidence="4" id="KW-1003">Cell membrane</keyword>
<proteinExistence type="inferred from homology"/>
<evidence type="ECO:0000256" key="6">
    <source>
        <dbReference type="ARBA" id="ARBA00022989"/>
    </source>
</evidence>
<feature type="transmembrane region" description="Helical" evidence="9">
    <location>
        <begin position="273"/>
        <end position="290"/>
    </location>
</feature>
<dbReference type="GO" id="GO:0030001">
    <property type="term" value="P:metal ion transport"/>
    <property type="evidence" value="ECO:0007669"/>
    <property type="project" value="UniProtKB-ARBA"/>
</dbReference>
<evidence type="ECO:0000256" key="5">
    <source>
        <dbReference type="ARBA" id="ARBA00022692"/>
    </source>
</evidence>
<feature type="transmembrane region" description="Helical" evidence="9">
    <location>
        <begin position="451"/>
        <end position="474"/>
    </location>
</feature>
<evidence type="ECO:0000256" key="3">
    <source>
        <dbReference type="ARBA" id="ARBA00022448"/>
    </source>
</evidence>
<dbReference type="AlphaFoldDB" id="A0A1G6J8M1"/>
<evidence type="ECO:0000256" key="8">
    <source>
        <dbReference type="ARBA" id="ARBA00023136"/>
    </source>
</evidence>
<gene>
    <name evidence="10" type="ORF">SAMN04487864_1032</name>
</gene>
<dbReference type="GO" id="GO:0005886">
    <property type="term" value="C:plasma membrane"/>
    <property type="evidence" value="ECO:0007669"/>
    <property type="project" value="UniProtKB-SubCell"/>
</dbReference>
<sequence length="485" mass="53753">MEEKLVLRMTGLVSLGMVAAMLPSLACALNQEPEMVLPFLGTMVVGLAFGAYALRTTVSQRKMRLSIRGGAVFLGLSWLYTSLLGAVPYIASGDFSVPKALFESASALTTTGVSSVLEGAPYPSSLLLWHDVSQWLGGIGAIVIFAVIMPQLGSSAANLFSAEVQGNSAERTMPHIRAAVRVLFFLYLGLTLLMTVVLLILRQPLEMAVKLAATSISTSGYLHYRTYLTECNDPLLELVLVLFMIIGSCNFILYYRILQKRVDVFWKDTERRWYFGIIAGLTLLVTYNLWRSHFYDLFQSFRYAFFQVVSIMSTAGLATQDFSHWPAFSRLLLFYAAIIGGCSASTSGGVKVSRVVVLLKVCWQEIKRTLHPRMVSVITMSGRPVPAQAIIGVGRYFFLYFIVFIALSMLYSLTGSDMLESMATVVVFLSNVGSAYGIMGEGTTFEALSSFGYLILYVTMIMGRIELFAFVMFLHPDFWAKKRGW</sequence>
<feature type="transmembrane region" description="Helical" evidence="9">
    <location>
        <begin position="182"/>
        <end position="201"/>
    </location>
</feature>
<dbReference type="OrthoDB" id="9810952at2"/>
<comment type="similarity">
    <text evidence="2">Belongs to the TrkH potassium transport family.</text>
</comment>
<feature type="transmembrane region" description="Helical" evidence="9">
    <location>
        <begin position="389"/>
        <end position="410"/>
    </location>
</feature>
<feature type="transmembrane region" description="Helical" evidence="9">
    <location>
        <begin position="135"/>
        <end position="161"/>
    </location>
</feature>
<dbReference type="Pfam" id="PF02386">
    <property type="entry name" value="TrkH"/>
    <property type="match status" value="1"/>
</dbReference>
<feature type="transmembrane region" description="Helical" evidence="9">
    <location>
        <begin position="422"/>
        <end position="439"/>
    </location>
</feature>
<dbReference type="PANTHER" id="PTHR32024">
    <property type="entry name" value="TRK SYSTEM POTASSIUM UPTAKE PROTEIN TRKG-RELATED"/>
    <property type="match status" value="1"/>
</dbReference>
<feature type="transmembrane region" description="Helical" evidence="9">
    <location>
        <begin position="235"/>
        <end position="253"/>
    </location>
</feature>
<dbReference type="RefSeq" id="WP_093729463.1">
    <property type="nucleotide sequence ID" value="NZ_FMYW01000003.1"/>
</dbReference>
<organism evidence="10 11">
    <name type="scientific">Succiniclasticum ruminis</name>
    <dbReference type="NCBI Taxonomy" id="40841"/>
    <lineage>
        <taxon>Bacteria</taxon>
        <taxon>Bacillati</taxon>
        <taxon>Bacillota</taxon>
        <taxon>Negativicutes</taxon>
        <taxon>Acidaminococcales</taxon>
        <taxon>Acidaminococcaceae</taxon>
        <taxon>Succiniclasticum</taxon>
    </lineage>
</organism>
<dbReference type="EMBL" id="FMYW01000003">
    <property type="protein sequence ID" value="SDC15021.1"/>
    <property type="molecule type" value="Genomic_DNA"/>
</dbReference>
<keyword evidence="3" id="KW-0813">Transport</keyword>
<feature type="transmembrane region" description="Helical" evidence="9">
    <location>
        <begin position="38"/>
        <end position="58"/>
    </location>
</feature>
<keyword evidence="11" id="KW-1185">Reference proteome</keyword>
<dbReference type="InterPro" id="IPR003445">
    <property type="entry name" value="Cat_transpt"/>
</dbReference>
<evidence type="ECO:0000313" key="11">
    <source>
        <dbReference type="Proteomes" id="UP000198943"/>
    </source>
</evidence>